<proteinExistence type="predicted"/>
<accession>A0A8H3W8U6</accession>
<evidence type="ECO:0000313" key="1">
    <source>
        <dbReference type="EMBL" id="KAF0321387.1"/>
    </source>
</evidence>
<name>A0A8H3W8U6_9PEZI</name>
<evidence type="ECO:0000313" key="2">
    <source>
        <dbReference type="Proteomes" id="UP000434172"/>
    </source>
</evidence>
<keyword evidence="2" id="KW-1185">Reference proteome</keyword>
<protein>
    <submittedName>
        <fullName evidence="1">Uncharacterized protein</fullName>
    </submittedName>
</protein>
<comment type="caution">
    <text evidence="1">The sequence shown here is derived from an EMBL/GenBank/DDBJ whole genome shotgun (WGS) entry which is preliminary data.</text>
</comment>
<dbReference type="AlphaFoldDB" id="A0A8H3W8U6"/>
<reference evidence="1 2" key="1">
    <citation type="submission" date="2019-12" db="EMBL/GenBank/DDBJ databases">
        <title>A genome sequence resource for the geographically widespread anthracnose pathogen Colletotrichum asianum.</title>
        <authorList>
            <person name="Meng Y."/>
        </authorList>
    </citation>
    <scope>NUCLEOTIDE SEQUENCE [LARGE SCALE GENOMIC DNA]</scope>
    <source>
        <strain evidence="1 2">ICMP 18580</strain>
    </source>
</reference>
<dbReference type="Proteomes" id="UP000434172">
    <property type="component" value="Unassembled WGS sequence"/>
</dbReference>
<dbReference type="EMBL" id="WOWK01000072">
    <property type="protein sequence ID" value="KAF0321387.1"/>
    <property type="molecule type" value="Genomic_DNA"/>
</dbReference>
<sequence length="77" mass="8716">MIPSARQEIRSLATVPGKAMHEPRYQSEKLKYLRAGNLIEKLCFNCFALCSEGAQKRKAMSLGRISQHRSVYFGELA</sequence>
<gene>
    <name evidence="1" type="ORF">GQ607_011390</name>
</gene>
<organism evidence="1 2">
    <name type="scientific">Colletotrichum asianum</name>
    <dbReference type="NCBI Taxonomy" id="702518"/>
    <lineage>
        <taxon>Eukaryota</taxon>
        <taxon>Fungi</taxon>
        <taxon>Dikarya</taxon>
        <taxon>Ascomycota</taxon>
        <taxon>Pezizomycotina</taxon>
        <taxon>Sordariomycetes</taxon>
        <taxon>Hypocreomycetidae</taxon>
        <taxon>Glomerellales</taxon>
        <taxon>Glomerellaceae</taxon>
        <taxon>Colletotrichum</taxon>
        <taxon>Colletotrichum gloeosporioides species complex</taxon>
    </lineage>
</organism>